<dbReference type="OrthoDB" id="5511910at2"/>
<accession>A0A5B8XSQ7</accession>
<dbReference type="AlphaFoldDB" id="A0A5B8XSQ7"/>
<keyword evidence="3" id="KW-1185">Reference proteome</keyword>
<evidence type="ECO:0000256" key="1">
    <source>
        <dbReference type="SAM" id="SignalP"/>
    </source>
</evidence>
<proteinExistence type="predicted"/>
<sequence>MRHLIHIFSALFLMLTIGLVAPAEAQAETISVKIQSIAASSSGENFDSKLEPLRSKLQKAFRGYSNFKLVGDSKFQLKDGQKETTNLPDGSVMTVTFHGLAGKFIKLGLGIAGKLNTTLRASPGSTFFQAGLEYQDGILILAITVD</sequence>
<evidence type="ECO:0000313" key="3">
    <source>
        <dbReference type="Proteomes" id="UP000321595"/>
    </source>
</evidence>
<dbReference type="EMBL" id="CP042467">
    <property type="protein sequence ID" value="QED27898.1"/>
    <property type="molecule type" value="Genomic_DNA"/>
</dbReference>
<reference evidence="2 3" key="1">
    <citation type="submission" date="2019-08" db="EMBL/GenBank/DDBJ databases">
        <authorList>
            <person name="Liang Q."/>
        </authorList>
    </citation>
    <scope>NUCLEOTIDE SEQUENCE [LARGE SCALE GENOMIC DNA]</scope>
    <source>
        <strain evidence="2 3">V1718</strain>
    </source>
</reference>
<gene>
    <name evidence="2" type="ORF">FRD01_11755</name>
</gene>
<keyword evidence="1" id="KW-0732">Signal</keyword>
<dbReference type="RefSeq" id="WP_146959849.1">
    <property type="nucleotide sequence ID" value="NZ_CP042467.1"/>
</dbReference>
<name>A0A5B8XSQ7_9DELT</name>
<organism evidence="2 3">
    <name type="scientific">Microvenator marinus</name>
    <dbReference type="NCBI Taxonomy" id="2600177"/>
    <lineage>
        <taxon>Bacteria</taxon>
        <taxon>Deltaproteobacteria</taxon>
        <taxon>Bradymonadales</taxon>
        <taxon>Microvenatoraceae</taxon>
        <taxon>Microvenator</taxon>
    </lineage>
</organism>
<evidence type="ECO:0000313" key="2">
    <source>
        <dbReference type="EMBL" id="QED27898.1"/>
    </source>
</evidence>
<protein>
    <submittedName>
        <fullName evidence="2">Uncharacterized protein</fullName>
    </submittedName>
</protein>
<dbReference type="Proteomes" id="UP000321595">
    <property type="component" value="Chromosome"/>
</dbReference>
<dbReference type="KEGG" id="bbae:FRD01_11755"/>
<feature type="signal peptide" evidence="1">
    <location>
        <begin position="1"/>
        <end position="25"/>
    </location>
</feature>
<feature type="chain" id="PRO_5022931040" evidence="1">
    <location>
        <begin position="26"/>
        <end position="146"/>
    </location>
</feature>